<reference evidence="5 6" key="1">
    <citation type="submission" date="2016-09" db="EMBL/GenBank/DDBJ databases">
        <title>Complete genome of Desulfosporosinus sp. OL.</title>
        <authorList>
            <person name="Mardanov A."/>
            <person name="Beletsky A."/>
            <person name="Panova A."/>
            <person name="Karnachuk O."/>
            <person name="Ravin N."/>
        </authorList>
    </citation>
    <scope>NUCLEOTIDE SEQUENCE [LARGE SCALE GENOMIC DNA]</scope>
    <source>
        <strain evidence="5 6">OL</strain>
    </source>
</reference>
<keyword evidence="3" id="KW-0479">Metal-binding</keyword>
<dbReference type="EMBL" id="MLBF01000006">
    <property type="protein sequence ID" value="OLN32837.1"/>
    <property type="molecule type" value="Genomic_DNA"/>
</dbReference>
<feature type="binding site" evidence="3">
    <location>
        <position position="321"/>
    </location>
    <ligand>
        <name>Zn(2+)</name>
        <dbReference type="ChEBI" id="CHEBI:29105"/>
    </ligand>
</feature>
<proteinExistence type="predicted"/>
<dbReference type="Proteomes" id="UP000186102">
    <property type="component" value="Unassembled WGS sequence"/>
</dbReference>
<feature type="binding site" evidence="3">
    <location>
        <position position="320"/>
    </location>
    <ligand>
        <name>Zn(2+)</name>
        <dbReference type="ChEBI" id="CHEBI:29105"/>
    </ligand>
</feature>
<keyword evidence="3" id="KW-0862">Zinc</keyword>
<sequence>MLKRYTTNSVNKDFVNNNCMKRDVKSMDFISTFNTSKVIFTEGAVVERLRREYRVGLNQHIVHSGLVYDQQGRLILRGIYKQYIDIVRKCNIPMMIFTPTRRSNPEQIAQAGLLRTDVNGDCARLLMDIRSEYGEYSKRIFIGGLMGCRGDAYNAEEALTSDEALFFHQEQANALADAGVDFLCGTTLPAMSEAVGLAQAMARTGKPYILSFVIRANGTLLDGNSLHETISRIDQVSSRQPLFYMTNCIHPSVLLKAIENHVNFTNIVKQRLKGIQANTSSKSPEELDGSTELESEDIVTLVNEMVYLHNNHQVKVLGGCCGTDERHIQGLVNVLT</sequence>
<dbReference type="SUPFAM" id="SSF82282">
    <property type="entry name" value="Homocysteine S-methyltransferase"/>
    <property type="match status" value="1"/>
</dbReference>
<dbReference type="PROSITE" id="PS50970">
    <property type="entry name" value="HCY"/>
    <property type="match status" value="1"/>
</dbReference>
<evidence type="ECO:0000313" key="5">
    <source>
        <dbReference type="EMBL" id="OLN32837.1"/>
    </source>
</evidence>
<gene>
    <name evidence="5" type="ORF">DSOL_1283</name>
</gene>
<evidence type="ECO:0000313" key="6">
    <source>
        <dbReference type="Proteomes" id="UP000186102"/>
    </source>
</evidence>
<keyword evidence="1 3" id="KW-0489">Methyltransferase</keyword>
<dbReference type="Pfam" id="PF02574">
    <property type="entry name" value="S-methyl_trans"/>
    <property type="match status" value="1"/>
</dbReference>
<comment type="caution">
    <text evidence="5">The sequence shown here is derived from an EMBL/GenBank/DDBJ whole genome shotgun (WGS) entry which is preliminary data.</text>
</comment>
<dbReference type="PANTHER" id="PTHR11103">
    <property type="entry name" value="SLR1189 PROTEIN"/>
    <property type="match status" value="1"/>
</dbReference>
<feature type="domain" description="Hcy-binding" evidence="4">
    <location>
        <begin position="27"/>
        <end position="335"/>
    </location>
</feature>
<dbReference type="STRING" id="1888891.DSOL_1283"/>
<evidence type="ECO:0000259" key="4">
    <source>
        <dbReference type="PROSITE" id="PS50970"/>
    </source>
</evidence>
<protein>
    <submittedName>
        <fullName evidence="5">Homocysteine S-methyltransferase domain protein</fullName>
    </submittedName>
</protein>
<dbReference type="AlphaFoldDB" id="A0A1Q8QZS1"/>
<dbReference type="GO" id="GO:0032259">
    <property type="term" value="P:methylation"/>
    <property type="evidence" value="ECO:0007669"/>
    <property type="project" value="UniProtKB-KW"/>
</dbReference>
<keyword evidence="2 3" id="KW-0808">Transferase</keyword>
<name>A0A1Q8QZS1_9FIRM</name>
<dbReference type="GO" id="GO:0008168">
    <property type="term" value="F:methyltransferase activity"/>
    <property type="evidence" value="ECO:0007669"/>
    <property type="project" value="UniProtKB-UniRule"/>
</dbReference>
<feature type="binding site" evidence="3">
    <location>
        <position position="248"/>
    </location>
    <ligand>
        <name>Zn(2+)</name>
        <dbReference type="ChEBI" id="CHEBI:29105"/>
    </ligand>
</feature>
<organism evidence="5 6">
    <name type="scientific">Desulfosporosinus metallidurans</name>
    <dbReference type="NCBI Taxonomy" id="1888891"/>
    <lineage>
        <taxon>Bacteria</taxon>
        <taxon>Bacillati</taxon>
        <taxon>Bacillota</taxon>
        <taxon>Clostridia</taxon>
        <taxon>Eubacteriales</taxon>
        <taxon>Desulfitobacteriaceae</taxon>
        <taxon>Desulfosporosinus</taxon>
    </lineage>
</organism>
<accession>A0A1Q8QZS1</accession>
<keyword evidence="6" id="KW-1185">Reference proteome</keyword>
<evidence type="ECO:0000256" key="2">
    <source>
        <dbReference type="ARBA" id="ARBA00022679"/>
    </source>
</evidence>
<dbReference type="InterPro" id="IPR003726">
    <property type="entry name" value="HCY_dom"/>
</dbReference>
<dbReference type="InterPro" id="IPR036589">
    <property type="entry name" value="HCY_dom_sf"/>
</dbReference>
<evidence type="ECO:0000256" key="1">
    <source>
        <dbReference type="ARBA" id="ARBA00022603"/>
    </source>
</evidence>
<dbReference type="PANTHER" id="PTHR11103:SF18">
    <property type="entry name" value="SLR1189 PROTEIN"/>
    <property type="match status" value="1"/>
</dbReference>
<comment type="cofactor">
    <cofactor evidence="3">
        <name>Zn(2+)</name>
        <dbReference type="ChEBI" id="CHEBI:29105"/>
    </cofactor>
</comment>
<dbReference type="GO" id="GO:0046872">
    <property type="term" value="F:metal ion binding"/>
    <property type="evidence" value="ECO:0007669"/>
    <property type="project" value="UniProtKB-KW"/>
</dbReference>
<dbReference type="OrthoDB" id="9803687at2"/>
<evidence type="ECO:0000256" key="3">
    <source>
        <dbReference type="PROSITE-ProRule" id="PRU00333"/>
    </source>
</evidence>
<dbReference type="Gene3D" id="3.20.20.330">
    <property type="entry name" value="Homocysteine-binding-like domain"/>
    <property type="match status" value="1"/>
</dbReference>